<dbReference type="AlphaFoldDB" id="A0A7Z0MP28"/>
<evidence type="ECO:0000313" key="1">
    <source>
        <dbReference type="EMBL" id="NYT46955.1"/>
    </source>
</evidence>
<comment type="caution">
    <text evidence="1">The sequence shown here is derived from an EMBL/GenBank/DDBJ whole genome shotgun (WGS) entry which is preliminary data.</text>
</comment>
<proteinExistence type="predicted"/>
<protein>
    <submittedName>
        <fullName evidence="1">Uncharacterized protein</fullName>
    </submittedName>
</protein>
<dbReference type="Proteomes" id="UP000537890">
    <property type="component" value="Unassembled WGS sequence"/>
</dbReference>
<gene>
    <name evidence="1" type="ORF">H0A75_04370</name>
</gene>
<name>A0A7Z0MP28_9GAMM</name>
<dbReference type="EMBL" id="JACCHS010000061">
    <property type="protein sequence ID" value="NYT46955.1"/>
    <property type="molecule type" value="Genomic_DNA"/>
</dbReference>
<reference evidence="1 2" key="1">
    <citation type="submission" date="2020-05" db="EMBL/GenBank/DDBJ databases">
        <title>Horizontal transmission and recombination maintain forever young bacterial symbiont genomes.</title>
        <authorList>
            <person name="Russell S.L."/>
            <person name="Pepper-Tunick E."/>
            <person name="Svedberg J."/>
            <person name="Byrne A."/>
            <person name="Ruelas Castillo J."/>
            <person name="Vollmers C."/>
            <person name="Beinart R.A."/>
            <person name="Corbett-Detig R."/>
        </authorList>
    </citation>
    <scope>NUCLEOTIDE SEQUENCE [LARGE SCALE GENOMIC DNA]</scope>
    <source>
        <strain evidence="1">4727-3</strain>
    </source>
</reference>
<sequence length="127" mass="14172">MAFYFVSTFAIAQTPTKQPALRLSRTKNLHFAKAPFPGFSATGVTAPVTLKFKGLSTVEIVNDCFQTDAETVTNLVTQKVSQKINGVFVHNCWYKPFSTQGAHFPYVGTFWDPAQSTCFLTRLKEQL</sequence>
<accession>A0A7Z0MP28</accession>
<organism evidence="1 2">
    <name type="scientific">Candidatus Methanofishera endochildressiae</name>
    <dbReference type="NCBI Taxonomy" id="2738884"/>
    <lineage>
        <taxon>Bacteria</taxon>
        <taxon>Pseudomonadati</taxon>
        <taxon>Pseudomonadota</taxon>
        <taxon>Gammaproteobacteria</taxon>
        <taxon>Candidatus Methanofishera</taxon>
    </lineage>
</organism>
<evidence type="ECO:0000313" key="2">
    <source>
        <dbReference type="Proteomes" id="UP000537890"/>
    </source>
</evidence>